<dbReference type="InterPro" id="IPR036291">
    <property type="entry name" value="NAD(P)-bd_dom_sf"/>
</dbReference>
<comment type="similarity">
    <text evidence="1">Belongs to the HIBADH-related family.</text>
</comment>
<dbReference type="GO" id="GO:0016491">
    <property type="term" value="F:oxidoreductase activity"/>
    <property type="evidence" value="ECO:0007669"/>
    <property type="project" value="UniProtKB-KW"/>
</dbReference>
<keyword evidence="2" id="KW-0560">Oxidoreductase</keyword>
<dbReference type="InterPro" id="IPR013328">
    <property type="entry name" value="6PGD_dom2"/>
</dbReference>
<dbReference type="SUPFAM" id="SSF51735">
    <property type="entry name" value="NAD(P)-binding Rossmann-fold domains"/>
    <property type="match status" value="1"/>
</dbReference>
<dbReference type="AlphaFoldDB" id="A0A2X0K557"/>
<name>A0A2X0K557_9ACTN</name>
<dbReference type="InterPro" id="IPR006115">
    <property type="entry name" value="6PGDH_NADP-bd"/>
</dbReference>
<dbReference type="Gene3D" id="1.10.1040.10">
    <property type="entry name" value="N-(1-d-carboxylethyl)-l-norvaline Dehydrogenase, domain 2"/>
    <property type="match status" value="1"/>
</dbReference>
<comment type="caution">
    <text evidence="5">The sequence shown here is derived from an EMBL/GenBank/DDBJ whole genome shotgun (WGS) entry which is preliminary data.</text>
</comment>
<evidence type="ECO:0000256" key="2">
    <source>
        <dbReference type="ARBA" id="ARBA00023002"/>
    </source>
</evidence>
<dbReference type="InterPro" id="IPR015815">
    <property type="entry name" value="HIBADH-related"/>
</dbReference>
<accession>A0A2X0K557</accession>
<dbReference type="PANTHER" id="PTHR43580">
    <property type="entry name" value="OXIDOREDUCTASE GLYR1-RELATED"/>
    <property type="match status" value="1"/>
</dbReference>
<evidence type="ECO:0000259" key="4">
    <source>
        <dbReference type="Pfam" id="PF21761"/>
    </source>
</evidence>
<keyword evidence="6" id="KW-1185">Reference proteome</keyword>
<organism evidence="5 6">
    <name type="scientific">Streptacidiphilus pinicola</name>
    <dbReference type="NCBI Taxonomy" id="2219663"/>
    <lineage>
        <taxon>Bacteria</taxon>
        <taxon>Bacillati</taxon>
        <taxon>Actinomycetota</taxon>
        <taxon>Actinomycetes</taxon>
        <taxon>Kitasatosporales</taxon>
        <taxon>Streptomycetaceae</taxon>
        <taxon>Streptacidiphilus</taxon>
    </lineage>
</organism>
<dbReference type="Proteomes" id="UP000248889">
    <property type="component" value="Unassembled WGS sequence"/>
</dbReference>
<dbReference type="GO" id="GO:0050661">
    <property type="term" value="F:NADP binding"/>
    <property type="evidence" value="ECO:0007669"/>
    <property type="project" value="InterPro"/>
</dbReference>
<protein>
    <submittedName>
        <fullName evidence="5">Uncharacterized protein</fullName>
    </submittedName>
</protein>
<evidence type="ECO:0000313" key="5">
    <source>
        <dbReference type="EMBL" id="RAG82410.1"/>
    </source>
</evidence>
<proteinExistence type="inferred from homology"/>
<dbReference type="InterPro" id="IPR036188">
    <property type="entry name" value="FAD/NAD-bd_sf"/>
</dbReference>
<dbReference type="OrthoDB" id="4029976at2"/>
<evidence type="ECO:0000313" key="6">
    <source>
        <dbReference type="Proteomes" id="UP000248889"/>
    </source>
</evidence>
<gene>
    <name evidence="5" type="ORF">DN069_27445</name>
</gene>
<dbReference type="Pfam" id="PF03446">
    <property type="entry name" value="NAD_binding_2"/>
    <property type="match status" value="1"/>
</dbReference>
<dbReference type="Gene3D" id="3.40.50.720">
    <property type="entry name" value="NAD(P)-binding Rossmann-like Domain"/>
    <property type="match status" value="1"/>
</dbReference>
<feature type="domain" description="6-phosphogluconate dehydrogenase NADP-binding" evidence="3">
    <location>
        <begin position="12"/>
        <end position="162"/>
    </location>
</feature>
<dbReference type="InterPro" id="IPR051265">
    <property type="entry name" value="HIBADH-related_NP60_sf"/>
</dbReference>
<dbReference type="RefSeq" id="WP_111505384.1">
    <property type="nucleotide sequence ID" value="NZ_QKYN01000114.1"/>
</dbReference>
<dbReference type="InterPro" id="IPR048666">
    <property type="entry name" value="RedAm-like_C"/>
</dbReference>
<sequence length="299" mass="30677">MSEGNGRPKTYDIAVIGCGLMGSALARAFAGGGLRVAAWNRTPERAEALAGGGITPVMDVDQAVRSSRLVVACTSTYETTLASLEPVSAWNGTALVNIGTSSPDEAEQAARWAGERGAAYLDGSILCYPQQIGTPEGFIVFSGSPAVWAEHERTLTLLGGACRHVADHPRGASVIDATIIGGFYVAALAAYVEAVTYAQSEGVSAKALQMATQSALEALKYTTEEAASSIASGSHATDQATLEVYAEGARTALAAMRAAGHRARLLGAAVENLNAAEAAGFGKLGFYAQTKIAHADAPA</sequence>
<evidence type="ECO:0000256" key="1">
    <source>
        <dbReference type="ARBA" id="ARBA00009080"/>
    </source>
</evidence>
<reference evidence="5 6" key="1">
    <citation type="submission" date="2018-06" db="EMBL/GenBank/DDBJ databases">
        <title>Streptacidiphilus pinicola sp. nov., isolated from pine grove soil.</title>
        <authorList>
            <person name="Roh S.G."/>
            <person name="Park S."/>
            <person name="Kim M.-K."/>
            <person name="Yun B.-R."/>
            <person name="Park J."/>
            <person name="Kim M.J."/>
            <person name="Kim Y.S."/>
            <person name="Kim S.B."/>
        </authorList>
    </citation>
    <scope>NUCLEOTIDE SEQUENCE [LARGE SCALE GENOMIC DNA]</scope>
    <source>
        <strain evidence="5 6">MMS16-CNU450</strain>
    </source>
</reference>
<dbReference type="EMBL" id="QKYN01000114">
    <property type="protein sequence ID" value="RAG82410.1"/>
    <property type="molecule type" value="Genomic_DNA"/>
</dbReference>
<dbReference type="Pfam" id="PF21761">
    <property type="entry name" value="RedAm-like_C"/>
    <property type="match status" value="1"/>
</dbReference>
<dbReference type="PIRSF" id="PIRSF000103">
    <property type="entry name" value="HIBADH"/>
    <property type="match status" value="1"/>
</dbReference>
<dbReference type="PANTHER" id="PTHR43580:SF2">
    <property type="entry name" value="CYTOKINE-LIKE NUCLEAR FACTOR N-PAC"/>
    <property type="match status" value="1"/>
</dbReference>
<feature type="domain" description="NADPH-dependent reductive aminase-like C-terminal" evidence="4">
    <location>
        <begin position="173"/>
        <end position="288"/>
    </location>
</feature>
<dbReference type="SUPFAM" id="SSF51905">
    <property type="entry name" value="FAD/NAD(P)-binding domain"/>
    <property type="match status" value="1"/>
</dbReference>
<evidence type="ECO:0000259" key="3">
    <source>
        <dbReference type="Pfam" id="PF03446"/>
    </source>
</evidence>